<gene>
    <name evidence="12" type="ORF">ACFO1S_02010</name>
</gene>
<keyword evidence="13" id="KW-1185">Reference proteome</keyword>
<dbReference type="RefSeq" id="WP_204600905.1">
    <property type="nucleotide sequence ID" value="NZ_JBHSED010000003.1"/>
</dbReference>
<feature type="transmembrane region" description="Helical" evidence="10">
    <location>
        <begin position="331"/>
        <end position="349"/>
    </location>
</feature>
<dbReference type="EC" id="2.7.13.3" evidence="2"/>
<feature type="coiled-coil region" evidence="9">
    <location>
        <begin position="397"/>
        <end position="427"/>
    </location>
</feature>
<dbReference type="PANTHER" id="PTHR24421">
    <property type="entry name" value="NITRATE/NITRITE SENSOR PROTEIN NARX-RELATED"/>
    <property type="match status" value="1"/>
</dbReference>
<dbReference type="Proteomes" id="UP001595755">
    <property type="component" value="Unassembled WGS sequence"/>
</dbReference>
<feature type="transmembrane region" description="Helical" evidence="10">
    <location>
        <begin position="182"/>
        <end position="200"/>
    </location>
</feature>
<evidence type="ECO:0000256" key="3">
    <source>
        <dbReference type="ARBA" id="ARBA00022553"/>
    </source>
</evidence>
<organism evidence="12 13">
    <name type="scientific">Cohnella boryungensis</name>
    <dbReference type="NCBI Taxonomy" id="768479"/>
    <lineage>
        <taxon>Bacteria</taxon>
        <taxon>Bacillati</taxon>
        <taxon>Bacillota</taxon>
        <taxon>Bacilli</taxon>
        <taxon>Bacillales</taxon>
        <taxon>Paenibacillaceae</taxon>
        <taxon>Cohnella</taxon>
    </lineage>
</organism>
<keyword evidence="10" id="KW-0812">Transmembrane</keyword>
<name>A0ABV8S451_9BACL</name>
<dbReference type="SUPFAM" id="SSF55874">
    <property type="entry name" value="ATPase domain of HSP90 chaperone/DNA topoisomerase II/histidine kinase"/>
    <property type="match status" value="1"/>
</dbReference>
<comment type="catalytic activity">
    <reaction evidence="1">
        <text>ATP + protein L-histidine = ADP + protein N-phospho-L-histidine.</text>
        <dbReference type="EC" id="2.7.13.3"/>
    </reaction>
</comment>
<accession>A0ABV8S451</accession>
<evidence type="ECO:0000259" key="11">
    <source>
        <dbReference type="Pfam" id="PF07730"/>
    </source>
</evidence>
<sequence>MKRRSVSLFAWLLICATVVTLFLPSFYINRTFIKDKGAPSAVLLKHWEVRYEADTAEWSNRWQPFGPEEWERLSRYKGSLWVRRELPPISWSNPYLFAAGMNRFEAFLNGESVYRFHMDPGPVHNLFLATLHPIPIAPEDEGKELSLHILWDRLPFNAYSWILAGEPEKILTLLLRQDIPRYIFSVLYLTVGLVGLVLLARRRDKLYGWFTLLALSAGLGLLLLCFSLQWFLHIRVLYYWRELLLPFGTYAFIGFLAEVLGAARRPLLRITKGVLLLCVLAEWIVGLVSPYWYWTLLNDIFPWLAACAFVAVGFALMRYKQPNERRDERKWLIRGYTALLLCAAGYMANNLNFYTFATKLQLPPYLQSLSVHLLPNGLFLFLLAMVMILFHRIGSVYRDSERNARELREKNNELERFHRNLEQLVDIRTEELAEANRSLTITLREKAETLAEVSVLEERNRIAHEMHDVVGHTLTAAIVQLEASKKLATKDGQYPMDKLDIVNGLVRKGLDDVRRAVRMLKSDSIPTRLDKALRELIDETIQTMEVAIEVELDIPQGLGKLAERVIYRALQEGLTNGIRHGRCSRFRYTIATEMEEAVIRLWNDGRPFGFAKPGFGLTTMRERIHLLGGTMSIGSGEDGTGCELAIRLPLRAPEPTAGSA</sequence>
<evidence type="ECO:0000256" key="10">
    <source>
        <dbReference type="SAM" id="Phobius"/>
    </source>
</evidence>
<dbReference type="Gene3D" id="3.30.565.10">
    <property type="entry name" value="Histidine kinase-like ATPase, C-terminal domain"/>
    <property type="match status" value="1"/>
</dbReference>
<protein>
    <recommendedName>
        <fullName evidence="2">histidine kinase</fullName>
        <ecNumber evidence="2">2.7.13.3</ecNumber>
    </recommendedName>
</protein>
<evidence type="ECO:0000313" key="12">
    <source>
        <dbReference type="EMBL" id="MFC4302212.1"/>
    </source>
</evidence>
<keyword evidence="9" id="KW-0175">Coiled coil</keyword>
<evidence type="ECO:0000256" key="7">
    <source>
        <dbReference type="ARBA" id="ARBA00022840"/>
    </source>
</evidence>
<evidence type="ECO:0000256" key="1">
    <source>
        <dbReference type="ARBA" id="ARBA00000085"/>
    </source>
</evidence>
<keyword evidence="10" id="KW-1133">Transmembrane helix</keyword>
<dbReference type="Gene3D" id="1.20.5.1930">
    <property type="match status" value="1"/>
</dbReference>
<keyword evidence="4" id="KW-0808">Transferase</keyword>
<dbReference type="InterPro" id="IPR011712">
    <property type="entry name" value="Sig_transdc_His_kin_sub3_dim/P"/>
</dbReference>
<evidence type="ECO:0000256" key="8">
    <source>
        <dbReference type="ARBA" id="ARBA00023012"/>
    </source>
</evidence>
<keyword evidence="5" id="KW-0547">Nucleotide-binding</keyword>
<keyword evidence="7" id="KW-0067">ATP-binding</keyword>
<evidence type="ECO:0000256" key="4">
    <source>
        <dbReference type="ARBA" id="ARBA00022679"/>
    </source>
</evidence>
<keyword evidence="10" id="KW-0472">Membrane</keyword>
<dbReference type="Pfam" id="PF07730">
    <property type="entry name" value="HisKA_3"/>
    <property type="match status" value="1"/>
</dbReference>
<feature type="transmembrane region" description="Helical" evidence="10">
    <location>
        <begin position="369"/>
        <end position="390"/>
    </location>
</feature>
<evidence type="ECO:0000256" key="2">
    <source>
        <dbReference type="ARBA" id="ARBA00012438"/>
    </source>
</evidence>
<evidence type="ECO:0000256" key="9">
    <source>
        <dbReference type="SAM" id="Coils"/>
    </source>
</evidence>
<evidence type="ECO:0000313" key="13">
    <source>
        <dbReference type="Proteomes" id="UP001595755"/>
    </source>
</evidence>
<keyword evidence="8" id="KW-0902">Two-component regulatory system</keyword>
<comment type="caution">
    <text evidence="12">The sequence shown here is derived from an EMBL/GenBank/DDBJ whole genome shotgun (WGS) entry which is preliminary data.</text>
</comment>
<proteinExistence type="predicted"/>
<keyword evidence="3" id="KW-0597">Phosphoprotein</keyword>
<dbReference type="PANTHER" id="PTHR24421:SF10">
    <property type="entry name" value="NITRATE_NITRITE SENSOR PROTEIN NARQ"/>
    <property type="match status" value="1"/>
</dbReference>
<dbReference type="InterPro" id="IPR050482">
    <property type="entry name" value="Sensor_HK_TwoCompSys"/>
</dbReference>
<dbReference type="GO" id="GO:0016301">
    <property type="term" value="F:kinase activity"/>
    <property type="evidence" value="ECO:0007669"/>
    <property type="project" value="UniProtKB-KW"/>
</dbReference>
<feature type="transmembrane region" description="Helical" evidence="10">
    <location>
        <begin position="274"/>
        <end position="294"/>
    </location>
</feature>
<evidence type="ECO:0000256" key="5">
    <source>
        <dbReference type="ARBA" id="ARBA00022741"/>
    </source>
</evidence>
<feature type="transmembrane region" description="Helical" evidence="10">
    <location>
        <begin position="243"/>
        <end position="262"/>
    </location>
</feature>
<evidence type="ECO:0000256" key="6">
    <source>
        <dbReference type="ARBA" id="ARBA00022777"/>
    </source>
</evidence>
<feature type="transmembrane region" description="Helical" evidence="10">
    <location>
        <begin position="207"/>
        <end position="231"/>
    </location>
</feature>
<dbReference type="InterPro" id="IPR036890">
    <property type="entry name" value="HATPase_C_sf"/>
</dbReference>
<feature type="domain" description="Signal transduction histidine kinase subgroup 3 dimerisation and phosphoacceptor" evidence="11">
    <location>
        <begin position="458"/>
        <end position="522"/>
    </location>
</feature>
<reference evidence="13" key="1">
    <citation type="journal article" date="2019" name="Int. J. Syst. Evol. Microbiol.">
        <title>The Global Catalogue of Microorganisms (GCM) 10K type strain sequencing project: providing services to taxonomists for standard genome sequencing and annotation.</title>
        <authorList>
            <consortium name="The Broad Institute Genomics Platform"/>
            <consortium name="The Broad Institute Genome Sequencing Center for Infectious Disease"/>
            <person name="Wu L."/>
            <person name="Ma J."/>
        </authorList>
    </citation>
    <scope>NUCLEOTIDE SEQUENCE [LARGE SCALE GENOMIC DNA]</scope>
    <source>
        <strain evidence="13">CGMCC 4.1641</strain>
    </source>
</reference>
<feature type="transmembrane region" description="Helical" evidence="10">
    <location>
        <begin position="300"/>
        <end position="319"/>
    </location>
</feature>
<dbReference type="EMBL" id="JBHSED010000003">
    <property type="protein sequence ID" value="MFC4302212.1"/>
    <property type="molecule type" value="Genomic_DNA"/>
</dbReference>
<dbReference type="CDD" id="cd16917">
    <property type="entry name" value="HATPase_UhpB-NarQ-NarX-like"/>
    <property type="match status" value="1"/>
</dbReference>
<keyword evidence="6 12" id="KW-0418">Kinase</keyword>